<sequence>MAFDFPILTNCRKLFGVSSDPHSVFDGTKLTSIKSYTAFGRHPSPIIRQLGTITPTQPEITISTHSIPSNPSLPKYDTHLQIHKSAQISAPKSYHSVHFIYIHSFIPCKIK</sequence>
<reference evidence="1" key="1">
    <citation type="submission" date="2022-11" db="EMBL/GenBank/DDBJ databases">
        <title>Genome Resource of Sclerotinia nivalis Strain SnTB1, a Plant Pathogen Isolated from American Ginseng.</title>
        <authorList>
            <person name="Fan S."/>
        </authorList>
    </citation>
    <scope>NUCLEOTIDE SEQUENCE</scope>
    <source>
        <strain evidence="1">SnTB1</strain>
    </source>
</reference>
<evidence type="ECO:0000313" key="2">
    <source>
        <dbReference type="Proteomes" id="UP001152300"/>
    </source>
</evidence>
<proteinExistence type="predicted"/>
<comment type="caution">
    <text evidence="1">The sequence shown here is derived from an EMBL/GenBank/DDBJ whole genome shotgun (WGS) entry which is preliminary data.</text>
</comment>
<dbReference type="Proteomes" id="UP001152300">
    <property type="component" value="Unassembled WGS sequence"/>
</dbReference>
<dbReference type="AlphaFoldDB" id="A0A9X0ANM9"/>
<protein>
    <submittedName>
        <fullName evidence="1">Uncharacterized protein</fullName>
    </submittedName>
</protein>
<organism evidence="1 2">
    <name type="scientific">Sclerotinia nivalis</name>
    <dbReference type="NCBI Taxonomy" id="352851"/>
    <lineage>
        <taxon>Eukaryota</taxon>
        <taxon>Fungi</taxon>
        <taxon>Dikarya</taxon>
        <taxon>Ascomycota</taxon>
        <taxon>Pezizomycotina</taxon>
        <taxon>Leotiomycetes</taxon>
        <taxon>Helotiales</taxon>
        <taxon>Sclerotiniaceae</taxon>
        <taxon>Sclerotinia</taxon>
    </lineage>
</organism>
<evidence type="ECO:0000313" key="1">
    <source>
        <dbReference type="EMBL" id="KAJ8064303.1"/>
    </source>
</evidence>
<dbReference type="EMBL" id="JAPEIS010000007">
    <property type="protein sequence ID" value="KAJ8064303.1"/>
    <property type="molecule type" value="Genomic_DNA"/>
</dbReference>
<accession>A0A9X0ANM9</accession>
<keyword evidence="2" id="KW-1185">Reference proteome</keyword>
<name>A0A9X0ANM9_9HELO</name>
<gene>
    <name evidence="1" type="ORF">OCU04_006649</name>
</gene>